<dbReference type="EMBL" id="CAJVQA010001201">
    <property type="protein sequence ID" value="CAG8506360.1"/>
    <property type="molecule type" value="Genomic_DNA"/>
</dbReference>
<proteinExistence type="predicted"/>
<evidence type="ECO:0000313" key="1">
    <source>
        <dbReference type="EMBL" id="CAG8506360.1"/>
    </source>
</evidence>
<gene>
    <name evidence="1" type="ORF">CPELLU_LOCUS2700</name>
</gene>
<name>A0A9N8ZTQ1_9GLOM</name>
<protein>
    <submittedName>
        <fullName evidence="1">16686_t:CDS:1</fullName>
    </submittedName>
</protein>
<comment type="caution">
    <text evidence="1">The sequence shown here is derived from an EMBL/GenBank/DDBJ whole genome shotgun (WGS) entry which is preliminary data.</text>
</comment>
<dbReference type="AlphaFoldDB" id="A0A9N8ZTQ1"/>
<dbReference type="Proteomes" id="UP000789759">
    <property type="component" value="Unassembled WGS sequence"/>
</dbReference>
<reference evidence="1" key="1">
    <citation type="submission" date="2021-06" db="EMBL/GenBank/DDBJ databases">
        <authorList>
            <person name="Kallberg Y."/>
            <person name="Tangrot J."/>
            <person name="Rosling A."/>
        </authorList>
    </citation>
    <scope>NUCLEOTIDE SEQUENCE</scope>
    <source>
        <strain evidence="1">FL966</strain>
    </source>
</reference>
<organism evidence="1 2">
    <name type="scientific">Cetraspora pellucida</name>
    <dbReference type="NCBI Taxonomy" id="1433469"/>
    <lineage>
        <taxon>Eukaryota</taxon>
        <taxon>Fungi</taxon>
        <taxon>Fungi incertae sedis</taxon>
        <taxon>Mucoromycota</taxon>
        <taxon>Glomeromycotina</taxon>
        <taxon>Glomeromycetes</taxon>
        <taxon>Diversisporales</taxon>
        <taxon>Gigasporaceae</taxon>
        <taxon>Cetraspora</taxon>
    </lineage>
</organism>
<accession>A0A9N8ZTQ1</accession>
<keyword evidence="2" id="KW-1185">Reference proteome</keyword>
<evidence type="ECO:0000313" key="2">
    <source>
        <dbReference type="Proteomes" id="UP000789759"/>
    </source>
</evidence>
<sequence length="43" mass="4923">MQEDKKLPTDFADEVFKDDSYNSNVDIAELSNDTSIINLNNKM</sequence>